<dbReference type="Pfam" id="PF00096">
    <property type="entry name" value="zf-C2H2"/>
    <property type="match status" value="2"/>
</dbReference>
<dbReference type="EMBL" id="KQ971319">
    <property type="protein sequence ID" value="KYB28859.1"/>
    <property type="molecule type" value="Genomic_DNA"/>
</dbReference>
<proteinExistence type="predicted"/>
<dbReference type="PROSITE" id="PS00028">
    <property type="entry name" value="ZINC_FINGER_C2H2_1"/>
    <property type="match status" value="1"/>
</dbReference>
<dbReference type="AlphaFoldDB" id="A0A139WLH1"/>
<dbReference type="GO" id="GO:0008270">
    <property type="term" value="F:zinc ion binding"/>
    <property type="evidence" value="ECO:0007669"/>
    <property type="project" value="UniProtKB-KW"/>
</dbReference>
<dbReference type="InterPro" id="IPR013087">
    <property type="entry name" value="Znf_C2H2_type"/>
</dbReference>
<dbReference type="SUPFAM" id="SSF57667">
    <property type="entry name" value="beta-beta-alpha zinc fingers"/>
    <property type="match status" value="1"/>
</dbReference>
<dbReference type="Proteomes" id="UP000007266">
    <property type="component" value="Linkage group 3"/>
</dbReference>
<gene>
    <name evidence="3" type="primary">AUGUSTUS-3.0.2_32330</name>
    <name evidence="3" type="ORF">TcasGA2_TC032330</name>
</gene>
<dbReference type="InterPro" id="IPR036236">
    <property type="entry name" value="Znf_C2H2_sf"/>
</dbReference>
<keyword evidence="1" id="KW-0862">Zinc</keyword>
<name>A0A139WLH1_TRICA</name>
<organism evidence="3 4">
    <name type="scientific">Tribolium castaneum</name>
    <name type="common">Red flour beetle</name>
    <dbReference type="NCBI Taxonomy" id="7070"/>
    <lineage>
        <taxon>Eukaryota</taxon>
        <taxon>Metazoa</taxon>
        <taxon>Ecdysozoa</taxon>
        <taxon>Arthropoda</taxon>
        <taxon>Hexapoda</taxon>
        <taxon>Insecta</taxon>
        <taxon>Pterygota</taxon>
        <taxon>Neoptera</taxon>
        <taxon>Endopterygota</taxon>
        <taxon>Coleoptera</taxon>
        <taxon>Polyphaga</taxon>
        <taxon>Cucujiformia</taxon>
        <taxon>Tenebrionidae</taxon>
        <taxon>Tenebrionidae incertae sedis</taxon>
        <taxon>Tribolium</taxon>
    </lineage>
</organism>
<sequence>MFAIIAGRKDHFLVLTVLTQVSKKFILYHTCLDDIEQLLNNWQSKVTTGTTKPSIKILAVEDLKNDTIVANIKKELSPHVLFGKKEQPKVRKIQIEEINLKEVKVEKVDDSVSKEKKKYPKIQKLSVERMKRFLAMNQETMPPPVKKPLACERDISLLKFPVDTLRCQHCEVLYERAKHSEHLSQCKKLPPKVKFGCTSYGFLSDQENRKIRKPKKHQLWENMDVSALSELFMCTKCTKTYRLKHSLTRHIRFECGKEPMYACRFCPRRFKHKYDLKVHEKSRHLQNPMALSADTLKLSPKSSAVPSV</sequence>
<keyword evidence="4" id="KW-1185">Reference proteome</keyword>
<feature type="domain" description="C2H2-type" evidence="2">
    <location>
        <begin position="261"/>
        <end position="288"/>
    </location>
</feature>
<keyword evidence="1" id="KW-0863">Zinc-finger</keyword>
<reference evidence="3 4" key="1">
    <citation type="journal article" date="2008" name="Nature">
        <title>The genome of the model beetle and pest Tribolium castaneum.</title>
        <authorList>
            <consortium name="Tribolium Genome Sequencing Consortium"/>
            <person name="Richards S."/>
            <person name="Gibbs R.A."/>
            <person name="Weinstock G.M."/>
            <person name="Brown S.J."/>
            <person name="Denell R."/>
            <person name="Beeman R.W."/>
            <person name="Gibbs R."/>
            <person name="Beeman R.W."/>
            <person name="Brown S.J."/>
            <person name="Bucher G."/>
            <person name="Friedrich M."/>
            <person name="Grimmelikhuijzen C.J."/>
            <person name="Klingler M."/>
            <person name="Lorenzen M."/>
            <person name="Richards S."/>
            <person name="Roth S."/>
            <person name="Schroder R."/>
            <person name="Tautz D."/>
            <person name="Zdobnov E.M."/>
            <person name="Muzny D."/>
            <person name="Gibbs R.A."/>
            <person name="Weinstock G.M."/>
            <person name="Attaway T."/>
            <person name="Bell S."/>
            <person name="Buhay C.J."/>
            <person name="Chandrabose M.N."/>
            <person name="Chavez D."/>
            <person name="Clerk-Blankenburg K.P."/>
            <person name="Cree A."/>
            <person name="Dao M."/>
            <person name="Davis C."/>
            <person name="Chacko J."/>
            <person name="Dinh H."/>
            <person name="Dugan-Rocha S."/>
            <person name="Fowler G."/>
            <person name="Garner T.T."/>
            <person name="Garnes J."/>
            <person name="Gnirke A."/>
            <person name="Hawes A."/>
            <person name="Hernandez J."/>
            <person name="Hines S."/>
            <person name="Holder M."/>
            <person name="Hume J."/>
            <person name="Jhangiani S.N."/>
            <person name="Joshi V."/>
            <person name="Khan Z.M."/>
            <person name="Jackson L."/>
            <person name="Kovar C."/>
            <person name="Kowis A."/>
            <person name="Lee S."/>
            <person name="Lewis L.R."/>
            <person name="Margolis J."/>
            <person name="Morgan M."/>
            <person name="Nazareth L.V."/>
            <person name="Nguyen N."/>
            <person name="Okwuonu G."/>
            <person name="Parker D."/>
            <person name="Richards S."/>
            <person name="Ruiz S.J."/>
            <person name="Santibanez J."/>
            <person name="Savard J."/>
            <person name="Scherer S.E."/>
            <person name="Schneider B."/>
            <person name="Sodergren E."/>
            <person name="Tautz D."/>
            <person name="Vattahil S."/>
            <person name="Villasana D."/>
            <person name="White C.S."/>
            <person name="Wright R."/>
            <person name="Park Y."/>
            <person name="Beeman R.W."/>
            <person name="Lord J."/>
            <person name="Oppert B."/>
            <person name="Lorenzen M."/>
            <person name="Brown S."/>
            <person name="Wang L."/>
            <person name="Savard J."/>
            <person name="Tautz D."/>
            <person name="Richards S."/>
            <person name="Weinstock G."/>
            <person name="Gibbs R.A."/>
            <person name="Liu Y."/>
            <person name="Worley K."/>
            <person name="Weinstock G."/>
            <person name="Elsik C.G."/>
            <person name="Reese J.T."/>
            <person name="Elhaik E."/>
            <person name="Landan G."/>
            <person name="Graur D."/>
            <person name="Arensburger P."/>
            <person name="Atkinson P."/>
            <person name="Beeman R.W."/>
            <person name="Beidler J."/>
            <person name="Brown S.J."/>
            <person name="Demuth J.P."/>
            <person name="Drury D.W."/>
            <person name="Du Y.Z."/>
            <person name="Fujiwara H."/>
            <person name="Lorenzen M."/>
            <person name="Maselli V."/>
            <person name="Osanai M."/>
            <person name="Park Y."/>
            <person name="Robertson H.M."/>
            <person name="Tu Z."/>
            <person name="Wang J.J."/>
            <person name="Wang S."/>
            <person name="Richards S."/>
            <person name="Song H."/>
            <person name="Zhang L."/>
            <person name="Sodergren E."/>
            <person name="Werner D."/>
            <person name="Stanke M."/>
            <person name="Morgenstern B."/>
            <person name="Solovyev V."/>
            <person name="Kosarev P."/>
            <person name="Brown G."/>
            <person name="Chen H.C."/>
            <person name="Ermolaeva O."/>
            <person name="Hlavina W."/>
            <person name="Kapustin Y."/>
            <person name="Kiryutin B."/>
            <person name="Kitts P."/>
            <person name="Maglott D."/>
            <person name="Pruitt K."/>
            <person name="Sapojnikov V."/>
            <person name="Souvorov A."/>
            <person name="Mackey A.J."/>
            <person name="Waterhouse R.M."/>
            <person name="Wyder S."/>
            <person name="Zdobnov E.M."/>
            <person name="Zdobnov E.M."/>
            <person name="Wyder S."/>
            <person name="Kriventseva E.V."/>
            <person name="Kadowaki T."/>
            <person name="Bork P."/>
            <person name="Aranda M."/>
            <person name="Bao R."/>
            <person name="Beermann A."/>
            <person name="Berns N."/>
            <person name="Bolognesi R."/>
            <person name="Bonneton F."/>
            <person name="Bopp D."/>
            <person name="Brown S.J."/>
            <person name="Bucher G."/>
            <person name="Butts T."/>
            <person name="Chaumot A."/>
            <person name="Denell R.E."/>
            <person name="Ferrier D.E."/>
            <person name="Friedrich M."/>
            <person name="Gordon C.M."/>
            <person name="Jindra M."/>
            <person name="Klingler M."/>
            <person name="Lan Q."/>
            <person name="Lattorff H.M."/>
            <person name="Laudet V."/>
            <person name="von Levetsow C."/>
            <person name="Liu Z."/>
            <person name="Lutz R."/>
            <person name="Lynch J.A."/>
            <person name="da Fonseca R.N."/>
            <person name="Posnien N."/>
            <person name="Reuter R."/>
            <person name="Roth S."/>
            <person name="Savard J."/>
            <person name="Schinko J.B."/>
            <person name="Schmitt C."/>
            <person name="Schoppmeier M."/>
            <person name="Schroder R."/>
            <person name="Shippy T.D."/>
            <person name="Simonnet F."/>
            <person name="Marques-Souza H."/>
            <person name="Tautz D."/>
            <person name="Tomoyasu Y."/>
            <person name="Trauner J."/>
            <person name="Van der Zee M."/>
            <person name="Vervoort M."/>
            <person name="Wittkopp N."/>
            <person name="Wimmer E.A."/>
            <person name="Yang X."/>
            <person name="Jones A.K."/>
            <person name="Sattelle D.B."/>
            <person name="Ebert P.R."/>
            <person name="Nelson D."/>
            <person name="Scott J.G."/>
            <person name="Beeman R.W."/>
            <person name="Muthukrishnan S."/>
            <person name="Kramer K.J."/>
            <person name="Arakane Y."/>
            <person name="Beeman R.W."/>
            <person name="Zhu Q."/>
            <person name="Hogenkamp D."/>
            <person name="Dixit R."/>
            <person name="Oppert B."/>
            <person name="Jiang H."/>
            <person name="Zou Z."/>
            <person name="Marshall J."/>
            <person name="Elpidina E."/>
            <person name="Vinokurov K."/>
            <person name="Oppert C."/>
            <person name="Zou Z."/>
            <person name="Evans J."/>
            <person name="Lu Z."/>
            <person name="Zhao P."/>
            <person name="Sumathipala N."/>
            <person name="Altincicek B."/>
            <person name="Vilcinskas A."/>
            <person name="Williams M."/>
            <person name="Hultmark D."/>
            <person name="Hetru C."/>
            <person name="Jiang H."/>
            <person name="Grimmelikhuijzen C.J."/>
            <person name="Hauser F."/>
            <person name="Cazzamali G."/>
            <person name="Williamson M."/>
            <person name="Park Y."/>
            <person name="Li B."/>
            <person name="Tanaka Y."/>
            <person name="Predel R."/>
            <person name="Neupert S."/>
            <person name="Schachtner J."/>
            <person name="Verleyen P."/>
            <person name="Raible F."/>
            <person name="Bork P."/>
            <person name="Friedrich M."/>
            <person name="Walden K.K."/>
            <person name="Robertson H.M."/>
            <person name="Angeli S."/>
            <person name="Foret S."/>
            <person name="Bucher G."/>
            <person name="Schuetz S."/>
            <person name="Maleszka R."/>
            <person name="Wimmer E.A."/>
            <person name="Beeman R.W."/>
            <person name="Lorenzen M."/>
            <person name="Tomoyasu Y."/>
            <person name="Miller S.C."/>
            <person name="Grossmann D."/>
            <person name="Bucher G."/>
        </authorList>
    </citation>
    <scope>NUCLEOTIDE SEQUENCE [LARGE SCALE GENOMIC DNA]</scope>
    <source>
        <strain evidence="3 4">Georgia GA2</strain>
    </source>
</reference>
<accession>A0A139WLH1</accession>
<dbReference type="SMART" id="SM00355">
    <property type="entry name" value="ZnF_C2H2"/>
    <property type="match status" value="2"/>
</dbReference>
<dbReference type="PROSITE" id="PS50157">
    <property type="entry name" value="ZINC_FINGER_C2H2_2"/>
    <property type="match status" value="2"/>
</dbReference>
<keyword evidence="1" id="KW-0479">Metal-binding</keyword>
<dbReference type="InParanoid" id="A0A139WLH1"/>
<evidence type="ECO:0000313" key="4">
    <source>
        <dbReference type="Proteomes" id="UP000007266"/>
    </source>
</evidence>
<evidence type="ECO:0000313" key="3">
    <source>
        <dbReference type="EMBL" id="KYB28859.1"/>
    </source>
</evidence>
<dbReference type="Gene3D" id="3.30.160.60">
    <property type="entry name" value="Classic Zinc Finger"/>
    <property type="match status" value="1"/>
</dbReference>
<reference evidence="3 4" key="2">
    <citation type="journal article" date="2010" name="Nucleic Acids Res.">
        <title>BeetleBase in 2010: revisions to provide comprehensive genomic information for Tribolium castaneum.</title>
        <authorList>
            <person name="Kim H.S."/>
            <person name="Murphy T."/>
            <person name="Xia J."/>
            <person name="Caragea D."/>
            <person name="Park Y."/>
            <person name="Beeman R.W."/>
            <person name="Lorenzen M.D."/>
            <person name="Butcher S."/>
            <person name="Manak J.R."/>
            <person name="Brown S.J."/>
        </authorList>
    </citation>
    <scope>GENOME REANNOTATION</scope>
    <source>
        <strain evidence="3 4">Georgia GA2</strain>
    </source>
</reference>
<evidence type="ECO:0000256" key="1">
    <source>
        <dbReference type="PROSITE-ProRule" id="PRU00042"/>
    </source>
</evidence>
<protein>
    <recommendedName>
        <fullName evidence="2">C2H2-type domain-containing protein</fullName>
    </recommendedName>
</protein>
<evidence type="ECO:0000259" key="2">
    <source>
        <dbReference type="PROSITE" id="PS50157"/>
    </source>
</evidence>
<feature type="domain" description="C2H2-type" evidence="2">
    <location>
        <begin position="232"/>
        <end position="259"/>
    </location>
</feature>